<comment type="caution">
    <text evidence="1">The sequence shown here is derived from an EMBL/GenBank/DDBJ whole genome shotgun (WGS) entry which is preliminary data.</text>
</comment>
<protein>
    <submittedName>
        <fullName evidence="1">Uncharacterized protein</fullName>
    </submittedName>
</protein>
<dbReference type="Proteomes" id="UP001222325">
    <property type="component" value="Unassembled WGS sequence"/>
</dbReference>
<gene>
    <name evidence="1" type="ORF">B0H15DRAFT_444011</name>
</gene>
<reference evidence="1" key="1">
    <citation type="submission" date="2023-03" db="EMBL/GenBank/DDBJ databases">
        <title>Massive genome expansion in bonnet fungi (Mycena s.s.) driven by repeated elements and novel gene families across ecological guilds.</title>
        <authorList>
            <consortium name="Lawrence Berkeley National Laboratory"/>
            <person name="Harder C.B."/>
            <person name="Miyauchi S."/>
            <person name="Viragh M."/>
            <person name="Kuo A."/>
            <person name="Thoen E."/>
            <person name="Andreopoulos B."/>
            <person name="Lu D."/>
            <person name="Skrede I."/>
            <person name="Drula E."/>
            <person name="Henrissat B."/>
            <person name="Morin E."/>
            <person name="Kohler A."/>
            <person name="Barry K."/>
            <person name="LaButti K."/>
            <person name="Morin E."/>
            <person name="Salamov A."/>
            <person name="Lipzen A."/>
            <person name="Mereny Z."/>
            <person name="Hegedus B."/>
            <person name="Baldrian P."/>
            <person name="Stursova M."/>
            <person name="Weitz H."/>
            <person name="Taylor A."/>
            <person name="Grigoriev I.V."/>
            <person name="Nagy L.G."/>
            <person name="Martin F."/>
            <person name="Kauserud H."/>
        </authorList>
    </citation>
    <scope>NUCLEOTIDE SEQUENCE</scope>
    <source>
        <strain evidence="1">CBHHK173m</strain>
    </source>
</reference>
<organism evidence="1 2">
    <name type="scientific">Mycena belliarum</name>
    <dbReference type="NCBI Taxonomy" id="1033014"/>
    <lineage>
        <taxon>Eukaryota</taxon>
        <taxon>Fungi</taxon>
        <taxon>Dikarya</taxon>
        <taxon>Basidiomycota</taxon>
        <taxon>Agaricomycotina</taxon>
        <taxon>Agaricomycetes</taxon>
        <taxon>Agaricomycetidae</taxon>
        <taxon>Agaricales</taxon>
        <taxon>Marasmiineae</taxon>
        <taxon>Mycenaceae</taxon>
        <taxon>Mycena</taxon>
    </lineage>
</organism>
<keyword evidence="2" id="KW-1185">Reference proteome</keyword>
<evidence type="ECO:0000313" key="2">
    <source>
        <dbReference type="Proteomes" id="UP001222325"/>
    </source>
</evidence>
<dbReference type="AlphaFoldDB" id="A0AAD6XMS9"/>
<evidence type="ECO:0000313" key="1">
    <source>
        <dbReference type="EMBL" id="KAJ7082052.1"/>
    </source>
</evidence>
<dbReference type="EMBL" id="JARJCN010000047">
    <property type="protein sequence ID" value="KAJ7082052.1"/>
    <property type="molecule type" value="Genomic_DNA"/>
</dbReference>
<accession>A0AAD6XMS9</accession>
<name>A0AAD6XMS9_9AGAR</name>
<sequence length="197" mass="21238">MQAATSAASFPARDRGMTLTARRDWCGTCAGVREQAAVGVPRGLRTQDVHAGREPRGLLPNAAHERRRAHSQTALRVRLAARVKREAPLPLNKLFRARHRARGAGTRASGATGHWNRILEPPICDIEDFYSAPESEGHARANQRLISGRLRLQNLARTRRDSSTASAAAKCRTRTTSRASADGSACAACGASRALPS</sequence>
<proteinExistence type="predicted"/>